<organism evidence="11 12">
    <name type="scientific">Clytia hemisphaerica</name>
    <dbReference type="NCBI Taxonomy" id="252671"/>
    <lineage>
        <taxon>Eukaryota</taxon>
        <taxon>Metazoa</taxon>
        <taxon>Cnidaria</taxon>
        <taxon>Hydrozoa</taxon>
        <taxon>Hydroidolina</taxon>
        <taxon>Leptothecata</taxon>
        <taxon>Obeliida</taxon>
        <taxon>Clytiidae</taxon>
        <taxon>Clytia</taxon>
    </lineage>
</organism>
<keyword evidence="12" id="KW-1185">Reference proteome</keyword>
<evidence type="ECO:0000256" key="2">
    <source>
        <dbReference type="ARBA" id="ARBA00022475"/>
    </source>
</evidence>
<dbReference type="InterPro" id="IPR000276">
    <property type="entry name" value="GPCR_Rhodpsn"/>
</dbReference>
<dbReference type="GeneID" id="136818474"/>
<dbReference type="OrthoDB" id="5960104at2759"/>
<keyword evidence="3 9" id="KW-0812">Transmembrane</keyword>
<keyword evidence="2" id="KW-1003">Cell membrane</keyword>
<dbReference type="PROSITE" id="PS50262">
    <property type="entry name" value="G_PROTEIN_RECEP_F1_2"/>
    <property type="match status" value="1"/>
</dbReference>
<dbReference type="GO" id="GO:0004930">
    <property type="term" value="F:G protein-coupled receptor activity"/>
    <property type="evidence" value="ECO:0007669"/>
    <property type="project" value="UniProtKB-KW"/>
</dbReference>
<sequence>MYLAPSHTEMTFNRELQISLLSISCVAIAVVNLVCIIVIVNSTKLRRKPPTILIGNLIGTHMIQGICVLPLYILRIKNPALVAICDGFYFTYMLTFYSATISVFLLSLDRVLAVILLNSYDKYVTMNNVIKVTVIAWSYIFALCLMPFFKLERSKALKHSICTYLQPRAWTIFMLTVNALIPYVFIVIGYVYVRVKLKKLSAYFAAAEVTKDGDQRERKKRERRTKKFKKRSKITKLTFLIVFTYGVTWAPSIIYYLVQHICTSCIPDKYYQSELKDILSFLMKYINFFDAMIAPVLYCYFHDEFRHEFKRIILRKEKTISTSSFISDSNAVSTMSTNTFALKETTSIRSN</sequence>
<comment type="subcellular location">
    <subcellularLocation>
        <location evidence="1">Cell membrane</location>
        <topology evidence="1">Multi-pass membrane protein</topology>
    </subcellularLocation>
</comment>
<keyword evidence="8" id="KW-0807">Transducer</keyword>
<feature type="transmembrane region" description="Helical" evidence="9">
    <location>
        <begin position="20"/>
        <end position="40"/>
    </location>
</feature>
<dbReference type="InterPro" id="IPR050569">
    <property type="entry name" value="TAAR"/>
</dbReference>
<dbReference type="SUPFAM" id="SSF81321">
    <property type="entry name" value="Family A G protein-coupled receptor-like"/>
    <property type="match status" value="1"/>
</dbReference>
<evidence type="ECO:0000256" key="1">
    <source>
        <dbReference type="ARBA" id="ARBA00004651"/>
    </source>
</evidence>
<protein>
    <recommendedName>
        <fullName evidence="10">G-protein coupled receptors family 1 profile domain-containing protein</fullName>
    </recommendedName>
</protein>
<dbReference type="Gene3D" id="1.20.1070.10">
    <property type="entry name" value="Rhodopsin 7-helix transmembrane proteins"/>
    <property type="match status" value="1"/>
</dbReference>
<dbReference type="EnsemblMetazoa" id="CLYHEMT011299.1">
    <property type="protein sequence ID" value="CLYHEMP011299.1"/>
    <property type="gene ID" value="CLYHEMG011299"/>
</dbReference>
<feature type="transmembrane region" description="Helical" evidence="9">
    <location>
        <begin position="278"/>
        <end position="301"/>
    </location>
</feature>
<feature type="transmembrane region" description="Helical" evidence="9">
    <location>
        <begin position="169"/>
        <end position="193"/>
    </location>
</feature>
<name>A0A7M5VG61_9CNID</name>
<dbReference type="AlphaFoldDB" id="A0A7M5VG61"/>
<keyword evidence="7" id="KW-0675">Receptor</keyword>
<evidence type="ECO:0000256" key="6">
    <source>
        <dbReference type="ARBA" id="ARBA00023136"/>
    </source>
</evidence>
<dbReference type="RefSeq" id="XP_066930909.1">
    <property type="nucleotide sequence ID" value="XM_067074808.1"/>
</dbReference>
<dbReference type="Proteomes" id="UP000594262">
    <property type="component" value="Unplaced"/>
</dbReference>
<dbReference type="Pfam" id="PF00001">
    <property type="entry name" value="7tm_1"/>
    <property type="match status" value="1"/>
</dbReference>
<dbReference type="PRINTS" id="PR00237">
    <property type="entry name" value="GPCRRHODOPSN"/>
</dbReference>
<evidence type="ECO:0000256" key="8">
    <source>
        <dbReference type="ARBA" id="ARBA00023224"/>
    </source>
</evidence>
<dbReference type="GO" id="GO:0005886">
    <property type="term" value="C:plasma membrane"/>
    <property type="evidence" value="ECO:0007669"/>
    <property type="project" value="UniProtKB-SubCell"/>
</dbReference>
<keyword evidence="5" id="KW-0297">G-protein coupled receptor</keyword>
<dbReference type="InterPro" id="IPR017452">
    <property type="entry name" value="GPCR_Rhodpsn_7TM"/>
</dbReference>
<reference evidence="11" key="1">
    <citation type="submission" date="2021-01" db="UniProtKB">
        <authorList>
            <consortium name="EnsemblMetazoa"/>
        </authorList>
    </citation>
    <scope>IDENTIFICATION</scope>
</reference>
<dbReference type="CDD" id="cd00637">
    <property type="entry name" value="7tm_classA_rhodopsin-like"/>
    <property type="match status" value="1"/>
</dbReference>
<evidence type="ECO:0000313" key="11">
    <source>
        <dbReference type="EnsemblMetazoa" id="CLYHEMP011299.1"/>
    </source>
</evidence>
<evidence type="ECO:0000256" key="7">
    <source>
        <dbReference type="ARBA" id="ARBA00023170"/>
    </source>
</evidence>
<dbReference type="PANTHER" id="PTHR24249">
    <property type="entry name" value="HISTAMINE RECEPTOR-RELATED G-PROTEIN COUPLED RECEPTOR"/>
    <property type="match status" value="1"/>
</dbReference>
<evidence type="ECO:0000256" key="9">
    <source>
        <dbReference type="SAM" id="Phobius"/>
    </source>
</evidence>
<keyword evidence="6 9" id="KW-0472">Membrane</keyword>
<keyword evidence="4 9" id="KW-1133">Transmembrane helix</keyword>
<evidence type="ECO:0000259" key="10">
    <source>
        <dbReference type="PROSITE" id="PS50262"/>
    </source>
</evidence>
<accession>A0A7M5VG61</accession>
<evidence type="ECO:0000313" key="12">
    <source>
        <dbReference type="Proteomes" id="UP000594262"/>
    </source>
</evidence>
<proteinExistence type="predicted"/>
<feature type="domain" description="G-protein coupled receptors family 1 profile" evidence="10">
    <location>
        <begin position="31"/>
        <end position="298"/>
    </location>
</feature>
<feature type="transmembrane region" description="Helical" evidence="9">
    <location>
        <begin position="52"/>
        <end position="74"/>
    </location>
</feature>
<evidence type="ECO:0000256" key="5">
    <source>
        <dbReference type="ARBA" id="ARBA00023040"/>
    </source>
</evidence>
<feature type="transmembrane region" description="Helical" evidence="9">
    <location>
        <begin position="129"/>
        <end position="149"/>
    </location>
</feature>
<dbReference type="PANTHER" id="PTHR24249:SF372">
    <property type="entry name" value="G-PROTEIN COUPLED RECEPTORS FAMILY 1 PROFILE DOMAIN-CONTAINING PROTEIN"/>
    <property type="match status" value="1"/>
</dbReference>
<evidence type="ECO:0000256" key="3">
    <source>
        <dbReference type="ARBA" id="ARBA00022692"/>
    </source>
</evidence>
<feature type="transmembrane region" description="Helical" evidence="9">
    <location>
        <begin position="94"/>
        <end position="117"/>
    </location>
</feature>
<evidence type="ECO:0000256" key="4">
    <source>
        <dbReference type="ARBA" id="ARBA00022989"/>
    </source>
</evidence>
<feature type="transmembrane region" description="Helical" evidence="9">
    <location>
        <begin position="237"/>
        <end position="258"/>
    </location>
</feature>